<evidence type="ECO:0000313" key="9">
    <source>
        <dbReference type="EMBL" id="KAG7532158.1"/>
    </source>
</evidence>
<dbReference type="GO" id="GO:0004672">
    <property type="term" value="F:protein kinase activity"/>
    <property type="evidence" value="ECO:0007669"/>
    <property type="project" value="InterPro"/>
</dbReference>
<feature type="region of interest" description="Disordered" evidence="7">
    <location>
        <begin position="792"/>
        <end position="839"/>
    </location>
</feature>
<dbReference type="Gene3D" id="1.10.510.10">
    <property type="entry name" value="Transferase(Phosphotransferase) domain 1"/>
    <property type="match status" value="1"/>
</dbReference>
<feature type="compositionally biased region" description="Polar residues" evidence="7">
    <location>
        <begin position="982"/>
        <end position="993"/>
    </location>
</feature>
<evidence type="ECO:0000256" key="3">
    <source>
        <dbReference type="ARBA" id="ARBA00022777"/>
    </source>
</evidence>
<dbReference type="InterPro" id="IPR017441">
    <property type="entry name" value="Protein_kinase_ATP_BS"/>
</dbReference>
<keyword evidence="2 6" id="KW-0547">Nucleotide-binding</keyword>
<dbReference type="Proteomes" id="UP000812966">
    <property type="component" value="Unassembled WGS sequence"/>
</dbReference>
<feature type="region of interest" description="Disordered" evidence="7">
    <location>
        <begin position="504"/>
        <end position="601"/>
    </location>
</feature>
<comment type="similarity">
    <text evidence="5">Belongs to the protein kinase superfamily. Ser/Thr protein kinase family. GCN2 subfamily.</text>
</comment>
<feature type="region of interest" description="Disordered" evidence="7">
    <location>
        <begin position="351"/>
        <end position="378"/>
    </location>
</feature>
<feature type="compositionally biased region" description="Low complexity" evidence="7">
    <location>
        <begin position="97"/>
        <end position="112"/>
    </location>
</feature>
<feature type="compositionally biased region" description="Basic and acidic residues" evidence="7">
    <location>
        <begin position="117"/>
        <end position="133"/>
    </location>
</feature>
<dbReference type="GO" id="GO:0005524">
    <property type="term" value="F:ATP binding"/>
    <property type="evidence" value="ECO:0007669"/>
    <property type="project" value="UniProtKB-UniRule"/>
</dbReference>
<keyword evidence="10" id="KW-1185">Reference proteome</keyword>
<dbReference type="InterPro" id="IPR000719">
    <property type="entry name" value="Prot_kinase_dom"/>
</dbReference>
<dbReference type="GO" id="GO:0005737">
    <property type="term" value="C:cytoplasm"/>
    <property type="evidence" value="ECO:0007669"/>
    <property type="project" value="TreeGrafter"/>
</dbReference>
<feature type="compositionally biased region" description="Polar residues" evidence="7">
    <location>
        <begin position="792"/>
        <end position="808"/>
    </location>
</feature>
<dbReference type="InterPro" id="IPR011009">
    <property type="entry name" value="Kinase-like_dom_sf"/>
</dbReference>
<name>A0A8K0NPW9_9TREE</name>
<sequence>MARNLIPELERLKDESEQDNTWLRRQKSDVGLLKSPWRSPGWKKEKPFDGDKSVPELTRKLSDTAMFQRRSRATAPTLTLAQLTSSACSPAMPTTYSPSPVARPTRARPPVSFNFDLSDRRGSLGSRTPDRNRTRCQTTPPRYTSTFLASPFLPTSQTPGQVSDTCPAPRRKRPVSISPVDSVFPLPRPMLGPRGVSDPLSNRSRQISMAILEGSDEDEDEEIDTPSKVIYRRSPPSSNHRTRVQQWVEASSSKAERVAAQSTGVDGLVVVDDEDVDMHCDTDSMASGCGEVINTRMQNTTTPLEELSSSTDSSGSVSISVRPSRPTIVKKNIFGNGRPLLFHVDSTASARTTNTMNSNGSDDLPSPTPSPGHHGGLRELRPVKTSAFRAPRSPLATMTNLQQQSRFLQPNRPAHTRAVTSPLVKTHSWSDVEQDKLFDMDHAGKDGFDLDELNFELESAEVDMEAGYRGDSFFDRALALEDQEDSGLALDAHDPSLVSMWLQDSPSSRRKGANGLKKNVSSPDLAGTVSKRPSYQHQATSQLLEGNHRDAESPDFFGSDRRDGRSLGASLKGSPPFQRSSPESPTPSGLTSPPRRSNMLSDLDMQSCRRGSLDLAQRERTSLQEGSLMDQLFPKARQNSFNRPGLPRRTTAPAAAGRDEEMVFPPIAMKLSADKRKSLLSNASSASPRASPSHLPAATPTHAFEGEKPSPAAFMSTGLVKKGSGSFRFGRRERSTTNGPPLPSAVKRRPISLFIDTQCKMPDTPIKQSTHAITTSFMSMEKPKLRPLVLPHTSQEQHGPDDAQNQMSKAAPSVSDEHRRGKFSQRGWGRTETSDSIATIVPNDGTIKTNLAQSRGLRRKGSALWARTNSGNWSNGSWSKQTAPGIDEEEPITPTRPFEHAVTRLDFTGVDTPSPPAPVRTYPFANGHTQMQSVPSPSPPRRKGTLLQRLQGSKHKTLRRISNPLLSAAYKLGEQQAQFGNHMKNLSNDSSKGPKQGRASVGGSLPGTTRFEKDFVMLEPVGNGEFSTVWKVKEKKTGKVWAVKRGKPYLGLKDRKRQLEEVKILEALARNPNPHVIQFHEAWEEKEQLHIRTTLAECGDLACYLTSVGETGGLDEGRCWKLLYELTSGLRHIHSLGILHLDLKPGNILVTGQGGLQISDFGLSVFQKGQDGSPGRSPKAESPREGDREYLSPEVLHGDFGTAADVFSLGITLLEASFNITLPSNGIAWQKLRSNDFSDLDEHLNGFAPQSDFAAAADTSIPLSPSGTSISSESSLSSLEIELAPARGPSRELLVTIKGMMRSDPIDRWTLQDVWEFPVIQRLFGMNSAERSTTRVSIESAARSSLDEWEDWHRQRGHFNMNPSPGSARISVPIVQIRRQAPAPALVPEGPDFLDDLLRCWQRIYI</sequence>
<dbReference type="PROSITE" id="PS00108">
    <property type="entry name" value="PROTEIN_KINASE_ST"/>
    <property type="match status" value="1"/>
</dbReference>
<feature type="compositionally biased region" description="Low complexity" evidence="7">
    <location>
        <begin position="679"/>
        <end position="698"/>
    </location>
</feature>
<dbReference type="PROSITE" id="PS50011">
    <property type="entry name" value="PROTEIN_KINASE_DOM"/>
    <property type="match status" value="1"/>
</dbReference>
<feature type="region of interest" description="Disordered" evidence="7">
    <location>
        <begin position="89"/>
        <end position="181"/>
    </location>
</feature>
<feature type="compositionally biased region" description="Basic and acidic residues" evidence="7">
    <location>
        <begin position="1178"/>
        <end position="1188"/>
    </location>
</feature>
<feature type="domain" description="Protein kinase" evidence="8">
    <location>
        <begin position="1015"/>
        <end position="1320"/>
    </location>
</feature>
<dbReference type="Pfam" id="PF00069">
    <property type="entry name" value="Pkinase"/>
    <property type="match status" value="1"/>
</dbReference>
<accession>A0A8K0NPW9</accession>
<dbReference type="PANTHER" id="PTHR11042">
    <property type="entry name" value="EUKARYOTIC TRANSLATION INITIATION FACTOR 2-ALPHA KINASE EIF2-ALPHA KINASE -RELATED"/>
    <property type="match status" value="1"/>
</dbReference>
<evidence type="ECO:0000256" key="4">
    <source>
        <dbReference type="ARBA" id="ARBA00022840"/>
    </source>
</evidence>
<dbReference type="PROSITE" id="PS00107">
    <property type="entry name" value="PROTEIN_KINASE_ATP"/>
    <property type="match status" value="1"/>
</dbReference>
<feature type="compositionally biased region" description="Polar residues" evidence="7">
    <location>
        <begin position="577"/>
        <end position="600"/>
    </location>
</feature>
<evidence type="ECO:0000313" key="10">
    <source>
        <dbReference type="Proteomes" id="UP000812966"/>
    </source>
</evidence>
<evidence type="ECO:0000256" key="5">
    <source>
        <dbReference type="ARBA" id="ARBA00037982"/>
    </source>
</evidence>
<evidence type="ECO:0000256" key="7">
    <source>
        <dbReference type="SAM" id="MobiDB-lite"/>
    </source>
</evidence>
<reference evidence="9" key="1">
    <citation type="submission" date="2020-04" db="EMBL/GenBank/DDBJ databases">
        <title>Analysis of mating type loci in Filobasidium floriforme.</title>
        <authorList>
            <person name="Nowrousian M."/>
        </authorList>
    </citation>
    <scope>NUCLEOTIDE SEQUENCE</scope>
    <source>
        <strain evidence="9">CBS 6242</strain>
    </source>
</reference>
<dbReference type="SMART" id="SM00220">
    <property type="entry name" value="S_TKc"/>
    <property type="match status" value="1"/>
</dbReference>
<feature type="region of interest" description="Disordered" evidence="7">
    <location>
        <begin position="1"/>
        <end position="20"/>
    </location>
</feature>
<dbReference type="EMBL" id="JABELV010000072">
    <property type="protein sequence ID" value="KAG7532158.1"/>
    <property type="molecule type" value="Genomic_DNA"/>
</dbReference>
<feature type="compositionally biased region" description="Polar residues" evidence="7">
    <location>
        <begin position="531"/>
        <end position="544"/>
    </location>
</feature>
<feature type="compositionally biased region" description="Polar residues" evidence="7">
    <location>
        <begin position="135"/>
        <end position="164"/>
    </location>
</feature>
<evidence type="ECO:0000256" key="2">
    <source>
        <dbReference type="ARBA" id="ARBA00022741"/>
    </source>
</evidence>
<dbReference type="InterPro" id="IPR050339">
    <property type="entry name" value="CC_SR_Kinase"/>
</dbReference>
<proteinExistence type="inferred from homology"/>
<dbReference type="PANTHER" id="PTHR11042:SF189">
    <property type="entry name" value="PROTEIN KINASE DOMAIN-CONTAINING PROTEIN"/>
    <property type="match status" value="1"/>
</dbReference>
<feature type="binding site" evidence="6">
    <location>
        <position position="1044"/>
    </location>
    <ligand>
        <name>ATP</name>
        <dbReference type="ChEBI" id="CHEBI:30616"/>
    </ligand>
</feature>
<comment type="caution">
    <text evidence="9">The sequence shown here is derived from an EMBL/GenBank/DDBJ whole genome shotgun (WGS) entry which is preliminary data.</text>
</comment>
<dbReference type="GO" id="GO:0005634">
    <property type="term" value="C:nucleus"/>
    <property type="evidence" value="ECO:0007669"/>
    <property type="project" value="TreeGrafter"/>
</dbReference>
<dbReference type="Gene3D" id="3.30.200.20">
    <property type="entry name" value="Phosphorylase Kinase, domain 1"/>
    <property type="match status" value="1"/>
</dbReference>
<feature type="region of interest" description="Disordered" evidence="7">
    <location>
        <begin position="982"/>
        <end position="1006"/>
    </location>
</feature>
<feature type="compositionally biased region" description="Basic and acidic residues" evidence="7">
    <location>
        <begin position="42"/>
        <end position="56"/>
    </location>
</feature>
<evidence type="ECO:0000256" key="1">
    <source>
        <dbReference type="ARBA" id="ARBA00022679"/>
    </source>
</evidence>
<feature type="region of interest" description="Disordered" evidence="7">
    <location>
        <begin position="874"/>
        <end position="893"/>
    </location>
</feature>
<feature type="compositionally biased region" description="Polar residues" evidence="7">
    <location>
        <begin position="351"/>
        <end position="361"/>
    </location>
</feature>
<keyword evidence="1" id="KW-0808">Transferase</keyword>
<keyword evidence="4 6" id="KW-0067">ATP-binding</keyword>
<evidence type="ECO:0000256" key="6">
    <source>
        <dbReference type="PROSITE-ProRule" id="PRU10141"/>
    </source>
</evidence>
<dbReference type="SUPFAM" id="SSF56112">
    <property type="entry name" value="Protein kinase-like (PK-like)"/>
    <property type="match status" value="1"/>
</dbReference>
<keyword evidence="3" id="KW-0418">Kinase</keyword>
<gene>
    <name evidence="9" type="ORF">FFLO_03786</name>
</gene>
<feature type="region of interest" description="Disordered" evidence="7">
    <location>
        <begin position="1167"/>
        <end position="1188"/>
    </location>
</feature>
<feature type="region of interest" description="Disordered" evidence="7">
    <location>
        <begin position="679"/>
        <end position="748"/>
    </location>
</feature>
<feature type="region of interest" description="Disordered" evidence="7">
    <location>
        <begin position="27"/>
        <end position="56"/>
    </location>
</feature>
<protein>
    <recommendedName>
        <fullName evidence="8">Protein kinase domain-containing protein</fullName>
    </recommendedName>
</protein>
<feature type="compositionally biased region" description="Basic and acidic residues" evidence="7">
    <location>
        <begin position="546"/>
        <end position="565"/>
    </location>
</feature>
<organism evidence="9 10">
    <name type="scientific">Filobasidium floriforme</name>
    <dbReference type="NCBI Taxonomy" id="5210"/>
    <lineage>
        <taxon>Eukaryota</taxon>
        <taxon>Fungi</taxon>
        <taxon>Dikarya</taxon>
        <taxon>Basidiomycota</taxon>
        <taxon>Agaricomycotina</taxon>
        <taxon>Tremellomycetes</taxon>
        <taxon>Filobasidiales</taxon>
        <taxon>Filobasidiaceae</taxon>
        <taxon>Filobasidium</taxon>
    </lineage>
</organism>
<dbReference type="InterPro" id="IPR008271">
    <property type="entry name" value="Ser/Thr_kinase_AS"/>
</dbReference>
<evidence type="ECO:0000259" key="8">
    <source>
        <dbReference type="PROSITE" id="PS50011"/>
    </source>
</evidence>